<keyword evidence="10 13" id="KW-1133">Transmembrane helix</keyword>
<feature type="transmembrane region" description="Helical" evidence="13">
    <location>
        <begin position="59"/>
        <end position="76"/>
    </location>
</feature>
<dbReference type="Gene3D" id="3.30.450.40">
    <property type="match status" value="1"/>
</dbReference>
<dbReference type="CDD" id="cd00082">
    <property type="entry name" value="HisKA"/>
    <property type="match status" value="1"/>
</dbReference>
<dbReference type="Gene3D" id="1.10.287.130">
    <property type="match status" value="1"/>
</dbReference>
<dbReference type="SMART" id="SM00388">
    <property type="entry name" value="HisKA"/>
    <property type="match status" value="1"/>
</dbReference>
<proteinExistence type="predicted"/>
<evidence type="ECO:0000259" key="14">
    <source>
        <dbReference type="PROSITE" id="PS50109"/>
    </source>
</evidence>
<dbReference type="InterPro" id="IPR005467">
    <property type="entry name" value="His_kinase_dom"/>
</dbReference>
<evidence type="ECO:0000256" key="8">
    <source>
        <dbReference type="ARBA" id="ARBA00022777"/>
    </source>
</evidence>
<dbReference type="Gene3D" id="1.20.120.620">
    <property type="entry name" value="Backbone structure of the membrane domain of e. Coli histidine kinase receptor kdpd"/>
    <property type="match status" value="1"/>
</dbReference>
<organism evidence="15 16">
    <name type="scientific">Anaerocolumna sedimenticola</name>
    <dbReference type="NCBI Taxonomy" id="2696063"/>
    <lineage>
        <taxon>Bacteria</taxon>
        <taxon>Bacillati</taxon>
        <taxon>Bacillota</taxon>
        <taxon>Clostridia</taxon>
        <taxon>Lachnospirales</taxon>
        <taxon>Lachnospiraceae</taxon>
        <taxon>Anaerocolumna</taxon>
    </lineage>
</organism>
<dbReference type="GO" id="GO:0005524">
    <property type="term" value="F:ATP binding"/>
    <property type="evidence" value="ECO:0007669"/>
    <property type="project" value="UniProtKB-KW"/>
</dbReference>
<keyword evidence="4" id="KW-0597">Phosphoprotein</keyword>
<dbReference type="Gene3D" id="3.30.565.10">
    <property type="entry name" value="Histidine kinase-like ATPase, C-terminal domain"/>
    <property type="match status" value="1"/>
</dbReference>
<keyword evidence="16" id="KW-1185">Reference proteome</keyword>
<keyword evidence="7" id="KW-0547">Nucleotide-binding</keyword>
<dbReference type="InterPro" id="IPR004358">
    <property type="entry name" value="Sig_transdc_His_kin-like_C"/>
</dbReference>
<dbReference type="InterPro" id="IPR038318">
    <property type="entry name" value="KdpD_sf"/>
</dbReference>
<dbReference type="CDD" id="cd00075">
    <property type="entry name" value="HATPase"/>
    <property type="match status" value="1"/>
</dbReference>
<protein>
    <recommendedName>
        <fullName evidence="3">histidine kinase</fullName>
        <ecNumber evidence="3">2.7.13.3</ecNumber>
    </recommendedName>
</protein>
<evidence type="ECO:0000256" key="11">
    <source>
        <dbReference type="ARBA" id="ARBA00023012"/>
    </source>
</evidence>
<dbReference type="InterPro" id="IPR036890">
    <property type="entry name" value="HATPase_C_sf"/>
</dbReference>
<keyword evidence="12 13" id="KW-0472">Membrane</keyword>
<feature type="domain" description="Histidine kinase" evidence="14">
    <location>
        <begin position="288"/>
        <end position="505"/>
    </location>
</feature>
<dbReference type="SUPFAM" id="SSF55874">
    <property type="entry name" value="ATPase domain of HSP90 chaperone/DNA topoisomerase II/histidine kinase"/>
    <property type="match status" value="1"/>
</dbReference>
<dbReference type="Pfam" id="PF13493">
    <property type="entry name" value="DUF4118"/>
    <property type="match status" value="1"/>
</dbReference>
<evidence type="ECO:0000256" key="7">
    <source>
        <dbReference type="ARBA" id="ARBA00022741"/>
    </source>
</evidence>
<evidence type="ECO:0000313" key="15">
    <source>
        <dbReference type="EMBL" id="QHQ60777.1"/>
    </source>
</evidence>
<keyword evidence="5" id="KW-0808">Transferase</keyword>
<evidence type="ECO:0000256" key="12">
    <source>
        <dbReference type="ARBA" id="ARBA00023136"/>
    </source>
</evidence>
<keyword evidence="6 13" id="KW-0812">Transmembrane</keyword>
<evidence type="ECO:0000256" key="4">
    <source>
        <dbReference type="ARBA" id="ARBA00022553"/>
    </source>
</evidence>
<dbReference type="Proteomes" id="UP000464314">
    <property type="component" value="Chromosome"/>
</dbReference>
<dbReference type="GO" id="GO:0000155">
    <property type="term" value="F:phosphorelay sensor kinase activity"/>
    <property type="evidence" value="ECO:0007669"/>
    <property type="project" value="InterPro"/>
</dbReference>
<gene>
    <name evidence="15" type="ORF">Ana3638_08325</name>
</gene>
<dbReference type="InterPro" id="IPR052023">
    <property type="entry name" value="Histidine_kinase_KdpD"/>
</dbReference>
<feature type="transmembrane region" description="Helical" evidence="13">
    <location>
        <begin position="88"/>
        <end position="107"/>
    </location>
</feature>
<feature type="transmembrane region" description="Helical" evidence="13">
    <location>
        <begin position="12"/>
        <end position="31"/>
    </location>
</feature>
<comment type="subcellular location">
    <subcellularLocation>
        <location evidence="2">Membrane</location>
        <topology evidence="2">Multi-pass membrane protein</topology>
    </subcellularLocation>
</comment>
<dbReference type="SUPFAM" id="SSF55781">
    <property type="entry name" value="GAF domain-like"/>
    <property type="match status" value="1"/>
</dbReference>
<evidence type="ECO:0000256" key="5">
    <source>
        <dbReference type="ARBA" id="ARBA00022679"/>
    </source>
</evidence>
<dbReference type="AlphaFoldDB" id="A0A6P1TKG2"/>
<accession>A0A6P1TKG2</accession>
<dbReference type="Pfam" id="PF00512">
    <property type="entry name" value="HisKA"/>
    <property type="match status" value="1"/>
</dbReference>
<dbReference type="PANTHER" id="PTHR45569">
    <property type="entry name" value="SENSOR PROTEIN KDPD"/>
    <property type="match status" value="1"/>
</dbReference>
<dbReference type="GO" id="GO:0005886">
    <property type="term" value="C:plasma membrane"/>
    <property type="evidence" value="ECO:0007669"/>
    <property type="project" value="TreeGrafter"/>
</dbReference>
<dbReference type="RefSeq" id="WP_161837608.1">
    <property type="nucleotide sequence ID" value="NZ_CP048000.1"/>
</dbReference>
<evidence type="ECO:0000256" key="6">
    <source>
        <dbReference type="ARBA" id="ARBA00022692"/>
    </source>
</evidence>
<name>A0A6P1TKG2_9FIRM</name>
<keyword evidence="8" id="KW-0418">Kinase</keyword>
<dbReference type="FunFam" id="3.30.565.10:FF:000006">
    <property type="entry name" value="Sensor histidine kinase WalK"/>
    <property type="match status" value="1"/>
</dbReference>
<dbReference type="EMBL" id="CP048000">
    <property type="protein sequence ID" value="QHQ60777.1"/>
    <property type="molecule type" value="Genomic_DNA"/>
</dbReference>
<dbReference type="InterPro" id="IPR003661">
    <property type="entry name" value="HisK_dim/P_dom"/>
</dbReference>
<evidence type="ECO:0000256" key="9">
    <source>
        <dbReference type="ARBA" id="ARBA00022840"/>
    </source>
</evidence>
<dbReference type="InterPro" id="IPR036097">
    <property type="entry name" value="HisK_dim/P_sf"/>
</dbReference>
<keyword evidence="9" id="KW-0067">ATP-binding</keyword>
<dbReference type="InterPro" id="IPR025201">
    <property type="entry name" value="KdpD_TM"/>
</dbReference>
<evidence type="ECO:0000256" key="10">
    <source>
        <dbReference type="ARBA" id="ARBA00022989"/>
    </source>
</evidence>
<dbReference type="SMART" id="SM00387">
    <property type="entry name" value="HATPase_c"/>
    <property type="match status" value="1"/>
</dbReference>
<dbReference type="PROSITE" id="PS50109">
    <property type="entry name" value="HIS_KIN"/>
    <property type="match status" value="1"/>
</dbReference>
<dbReference type="EC" id="2.7.13.3" evidence="3"/>
<evidence type="ECO:0000256" key="13">
    <source>
        <dbReference type="SAM" id="Phobius"/>
    </source>
</evidence>
<dbReference type="InterPro" id="IPR003594">
    <property type="entry name" value="HATPase_dom"/>
</dbReference>
<keyword evidence="11" id="KW-0902">Two-component regulatory system</keyword>
<evidence type="ECO:0000256" key="1">
    <source>
        <dbReference type="ARBA" id="ARBA00000085"/>
    </source>
</evidence>
<evidence type="ECO:0000256" key="3">
    <source>
        <dbReference type="ARBA" id="ARBA00012438"/>
    </source>
</evidence>
<evidence type="ECO:0000313" key="16">
    <source>
        <dbReference type="Proteomes" id="UP000464314"/>
    </source>
</evidence>
<comment type="catalytic activity">
    <reaction evidence="1">
        <text>ATP + protein L-histidine = ADP + protein N-phospho-L-histidine.</text>
        <dbReference type="EC" id="2.7.13.3"/>
    </reaction>
</comment>
<dbReference type="SUPFAM" id="SSF47384">
    <property type="entry name" value="Homodimeric domain of signal transducing histidine kinase"/>
    <property type="match status" value="1"/>
</dbReference>
<dbReference type="InterPro" id="IPR029016">
    <property type="entry name" value="GAF-like_dom_sf"/>
</dbReference>
<dbReference type="KEGG" id="anr:Ana3638_08325"/>
<reference evidence="15 16" key="1">
    <citation type="submission" date="2020-01" db="EMBL/GenBank/DDBJ databases">
        <title>Genome analysis of Anaerocolumna sp. CBA3638.</title>
        <authorList>
            <person name="Kim J."/>
            <person name="Roh S.W."/>
        </authorList>
    </citation>
    <scope>NUCLEOTIDE SEQUENCE [LARGE SCALE GENOMIC DNA]</scope>
    <source>
        <strain evidence="15 16">CBA3638</strain>
    </source>
</reference>
<dbReference type="Pfam" id="PF02518">
    <property type="entry name" value="HATPase_c"/>
    <property type="match status" value="1"/>
</dbReference>
<dbReference type="PRINTS" id="PR00344">
    <property type="entry name" value="BCTRLSENSOR"/>
</dbReference>
<evidence type="ECO:0000256" key="2">
    <source>
        <dbReference type="ARBA" id="ARBA00004141"/>
    </source>
</evidence>
<dbReference type="PANTHER" id="PTHR45569:SF1">
    <property type="entry name" value="SENSOR PROTEIN KDPD"/>
    <property type="match status" value="1"/>
</dbReference>
<sequence length="509" mass="57215">MDKHNYRNVFKNGLKTLLIFFTAVISSFFLIKITHNSINSAVIYFMAIILITKVTDGYFWGIFSSLLGGAAVSYYLNYPYFLQFNRYGYPLTLIGLLTISVIISTAITHLKEFAKRAEEQEAKSNRLNEINNRLFSTNDLAGIIELALEYIGEFAGSTVVYYEVSPQLGSKCYMKSLKPEHEKIIHSHHEEFIADWVFQNKSPAGIGTDFPGVSSCTYLPLLSHNTIWGVMGIFRTGQEKLKQINISSLNLIIKQVATAIERQHLSNNQQLIQIENEKEKTRANLLRAVSHDLRTPLTGMIGASETILNNKSFLSEEEQIKLIEYIYEDSNWLLHMVENLLSVTRIREGNSSVNKVPEPIEEVITEAIMRIRKRFPYANIQVDIPDDFIMVPMDATLIEQVIINLLENAIKYSGYNKPVTLLVEKDDYNITFHIMDEGKGISVSKIDSIFDGCSQTENLSSDSSKGLGIGLSICKTIVNAHGGNITAKNNDGHGAVFTFTLPLEGSLIE</sequence>